<evidence type="ECO:0000256" key="4">
    <source>
        <dbReference type="ARBA" id="ARBA00022807"/>
    </source>
</evidence>
<dbReference type="InterPro" id="IPR038765">
    <property type="entry name" value="Papain-like_cys_pep_sf"/>
</dbReference>
<dbReference type="RefSeq" id="WP_239126158.1">
    <property type="nucleotide sequence ID" value="NZ_BONF01000043.1"/>
</dbReference>
<accession>A0A8J3JQG8</accession>
<dbReference type="Pfam" id="PF00877">
    <property type="entry name" value="NLPC_P60"/>
    <property type="match status" value="1"/>
</dbReference>
<evidence type="ECO:0000256" key="5">
    <source>
        <dbReference type="SAM" id="Coils"/>
    </source>
</evidence>
<dbReference type="InterPro" id="IPR000064">
    <property type="entry name" value="NLP_P60_dom"/>
</dbReference>
<gene>
    <name evidence="8" type="ORF">Cba03nite_64060</name>
</gene>
<keyword evidence="6" id="KW-0732">Signal</keyword>
<dbReference type="PANTHER" id="PTHR47359">
    <property type="entry name" value="PEPTIDOGLYCAN DL-ENDOPEPTIDASE CWLO"/>
    <property type="match status" value="1"/>
</dbReference>
<protein>
    <recommendedName>
        <fullName evidence="7">NlpC/P60 domain-containing protein</fullName>
    </recommendedName>
</protein>
<dbReference type="Proteomes" id="UP000601223">
    <property type="component" value="Unassembled WGS sequence"/>
</dbReference>
<feature type="chain" id="PRO_5035211704" description="NlpC/P60 domain-containing protein" evidence="6">
    <location>
        <begin position="36"/>
        <end position="326"/>
    </location>
</feature>
<feature type="signal peptide" evidence="6">
    <location>
        <begin position="1"/>
        <end position="35"/>
    </location>
</feature>
<dbReference type="InterPro" id="IPR051794">
    <property type="entry name" value="PG_Endopeptidase_C40"/>
</dbReference>
<feature type="coiled-coil region" evidence="5">
    <location>
        <begin position="39"/>
        <end position="87"/>
    </location>
</feature>
<reference evidence="8 9" key="1">
    <citation type="submission" date="2021-01" db="EMBL/GenBank/DDBJ databases">
        <title>Whole genome shotgun sequence of Catellatospora bangladeshensis NBRC 107357.</title>
        <authorList>
            <person name="Komaki H."/>
            <person name="Tamura T."/>
        </authorList>
    </citation>
    <scope>NUCLEOTIDE SEQUENCE [LARGE SCALE GENOMIC DNA]</scope>
    <source>
        <strain evidence="8 9">NBRC 107357</strain>
    </source>
</reference>
<proteinExistence type="inferred from homology"/>
<evidence type="ECO:0000256" key="1">
    <source>
        <dbReference type="ARBA" id="ARBA00007074"/>
    </source>
</evidence>
<keyword evidence="2" id="KW-0645">Protease</keyword>
<evidence type="ECO:0000259" key="7">
    <source>
        <dbReference type="PROSITE" id="PS51935"/>
    </source>
</evidence>
<dbReference type="EMBL" id="BONF01000043">
    <property type="protein sequence ID" value="GIF85057.1"/>
    <property type="molecule type" value="Genomic_DNA"/>
</dbReference>
<evidence type="ECO:0000256" key="6">
    <source>
        <dbReference type="SAM" id="SignalP"/>
    </source>
</evidence>
<dbReference type="GO" id="GO:0006508">
    <property type="term" value="P:proteolysis"/>
    <property type="evidence" value="ECO:0007669"/>
    <property type="project" value="UniProtKB-KW"/>
</dbReference>
<evidence type="ECO:0000313" key="8">
    <source>
        <dbReference type="EMBL" id="GIF85057.1"/>
    </source>
</evidence>
<comment type="caution">
    <text evidence="8">The sequence shown here is derived from an EMBL/GenBank/DDBJ whole genome shotgun (WGS) entry which is preliminary data.</text>
</comment>
<keyword evidence="3" id="KW-0378">Hydrolase</keyword>
<sequence>MSSPHGRGWRAAARLLAPAGALIIGLLVTAAPAHAEPSAAELRKQITTKSAQLEKIVEQYNKLNSQLKQTRAEVAQLERDLGPLEVRADAAQQNVARIAATAYRTGAFRGWNALLDKSADGELLARLSTLHQLAASQQEQLDEAHRAAGDRFAAKAALDARLQEQATRVKALSTQRKAVEKDLGKLKAMRQAAGLTDEATSTYTGAVPAYAGKAGIAVKFAYKALGKPYIWAADGPEGYDCSGLTLAAWRAAGVSLYHQAATQWREVTHIKRSQLAPGDLVFYSGLGHVALYVGSGKVIHAPTTGEVVKVSSVDMMTPYGYGRVKL</sequence>
<dbReference type="GO" id="GO:0008234">
    <property type="term" value="F:cysteine-type peptidase activity"/>
    <property type="evidence" value="ECO:0007669"/>
    <property type="project" value="UniProtKB-KW"/>
</dbReference>
<dbReference type="Gene3D" id="3.90.1720.10">
    <property type="entry name" value="endopeptidase domain like (from Nostoc punctiforme)"/>
    <property type="match status" value="1"/>
</dbReference>
<evidence type="ECO:0000256" key="2">
    <source>
        <dbReference type="ARBA" id="ARBA00022670"/>
    </source>
</evidence>
<dbReference type="SUPFAM" id="SSF54001">
    <property type="entry name" value="Cysteine proteinases"/>
    <property type="match status" value="1"/>
</dbReference>
<evidence type="ECO:0000256" key="3">
    <source>
        <dbReference type="ARBA" id="ARBA00022801"/>
    </source>
</evidence>
<keyword evidence="4" id="KW-0788">Thiol protease</keyword>
<evidence type="ECO:0000313" key="9">
    <source>
        <dbReference type="Proteomes" id="UP000601223"/>
    </source>
</evidence>
<feature type="domain" description="NlpC/P60" evidence="7">
    <location>
        <begin position="211"/>
        <end position="326"/>
    </location>
</feature>
<dbReference type="PANTHER" id="PTHR47359:SF3">
    <property type="entry name" value="NLP_P60 DOMAIN-CONTAINING PROTEIN-RELATED"/>
    <property type="match status" value="1"/>
</dbReference>
<dbReference type="Gene3D" id="6.10.250.3150">
    <property type="match status" value="1"/>
</dbReference>
<dbReference type="PROSITE" id="PS51935">
    <property type="entry name" value="NLPC_P60"/>
    <property type="match status" value="1"/>
</dbReference>
<name>A0A8J3JQG8_9ACTN</name>
<keyword evidence="9" id="KW-1185">Reference proteome</keyword>
<keyword evidence="5" id="KW-0175">Coiled coil</keyword>
<comment type="similarity">
    <text evidence="1">Belongs to the peptidase C40 family.</text>
</comment>
<feature type="coiled-coil region" evidence="5">
    <location>
        <begin position="162"/>
        <end position="189"/>
    </location>
</feature>
<organism evidence="8 9">
    <name type="scientific">Catellatospora bangladeshensis</name>
    <dbReference type="NCBI Taxonomy" id="310355"/>
    <lineage>
        <taxon>Bacteria</taxon>
        <taxon>Bacillati</taxon>
        <taxon>Actinomycetota</taxon>
        <taxon>Actinomycetes</taxon>
        <taxon>Micromonosporales</taxon>
        <taxon>Micromonosporaceae</taxon>
        <taxon>Catellatospora</taxon>
    </lineage>
</organism>
<dbReference type="AlphaFoldDB" id="A0A8J3JQG8"/>